<reference evidence="2 3" key="1">
    <citation type="journal article" date="2016" name="Nat. Commun.">
        <title>Extremotolerant tardigrade genome and improved radiotolerance of human cultured cells by tardigrade-unique protein.</title>
        <authorList>
            <person name="Hashimoto T."/>
            <person name="Horikawa D.D."/>
            <person name="Saito Y."/>
            <person name="Kuwahara H."/>
            <person name="Kozuka-Hata H."/>
            <person name="Shin-I T."/>
            <person name="Minakuchi Y."/>
            <person name="Ohishi K."/>
            <person name="Motoyama A."/>
            <person name="Aizu T."/>
            <person name="Enomoto A."/>
            <person name="Kondo K."/>
            <person name="Tanaka S."/>
            <person name="Hara Y."/>
            <person name="Koshikawa S."/>
            <person name="Sagara H."/>
            <person name="Miura T."/>
            <person name="Yokobori S."/>
            <person name="Miyagawa K."/>
            <person name="Suzuki Y."/>
            <person name="Kubo T."/>
            <person name="Oyama M."/>
            <person name="Kohara Y."/>
            <person name="Fujiyama A."/>
            <person name="Arakawa K."/>
            <person name="Katayama T."/>
            <person name="Toyoda A."/>
            <person name="Kunieda T."/>
        </authorList>
    </citation>
    <scope>NUCLEOTIDE SEQUENCE [LARGE SCALE GENOMIC DNA]</scope>
    <source>
        <strain evidence="2 3">YOKOZUNA-1</strain>
    </source>
</reference>
<evidence type="ECO:0000256" key="1">
    <source>
        <dbReference type="SAM" id="SignalP"/>
    </source>
</evidence>
<sequence>MDHSALLIVTIFCGSFAINLCRQEGRRSSFNGLDIAPLAETSDSVVIRTKRQWDKYGVEGGLRGMLWGLILGGLFHAPAPPAGGGGGKEGGDKGGAPG</sequence>
<evidence type="ECO:0000313" key="3">
    <source>
        <dbReference type="Proteomes" id="UP000186922"/>
    </source>
</evidence>
<feature type="signal peptide" evidence="1">
    <location>
        <begin position="1"/>
        <end position="17"/>
    </location>
</feature>
<gene>
    <name evidence="2" type="primary">RvY_04809-1</name>
    <name evidence="2" type="synonym">RvY_04809.1</name>
    <name evidence="2" type="ORF">RvY_04809</name>
</gene>
<evidence type="ECO:0000313" key="2">
    <source>
        <dbReference type="EMBL" id="GAU92769.1"/>
    </source>
</evidence>
<feature type="chain" id="PRO_5008897569" evidence="1">
    <location>
        <begin position="18"/>
        <end position="98"/>
    </location>
</feature>
<dbReference type="Proteomes" id="UP000186922">
    <property type="component" value="Unassembled WGS sequence"/>
</dbReference>
<keyword evidence="1" id="KW-0732">Signal</keyword>
<proteinExistence type="predicted"/>
<dbReference type="EMBL" id="BDGG01000002">
    <property type="protein sequence ID" value="GAU92769.1"/>
    <property type="molecule type" value="Genomic_DNA"/>
</dbReference>
<organism evidence="2 3">
    <name type="scientific">Ramazzottius varieornatus</name>
    <name type="common">Water bear</name>
    <name type="synonym">Tardigrade</name>
    <dbReference type="NCBI Taxonomy" id="947166"/>
    <lineage>
        <taxon>Eukaryota</taxon>
        <taxon>Metazoa</taxon>
        <taxon>Ecdysozoa</taxon>
        <taxon>Tardigrada</taxon>
        <taxon>Eutardigrada</taxon>
        <taxon>Parachela</taxon>
        <taxon>Hypsibioidea</taxon>
        <taxon>Ramazzottiidae</taxon>
        <taxon>Ramazzottius</taxon>
    </lineage>
</organism>
<name>A0A1D1USX4_RAMVA</name>
<keyword evidence="3" id="KW-1185">Reference proteome</keyword>
<protein>
    <submittedName>
        <fullName evidence="2">Uncharacterized protein</fullName>
    </submittedName>
</protein>
<comment type="caution">
    <text evidence="2">The sequence shown here is derived from an EMBL/GenBank/DDBJ whole genome shotgun (WGS) entry which is preliminary data.</text>
</comment>
<accession>A0A1D1USX4</accession>
<dbReference type="AlphaFoldDB" id="A0A1D1USX4"/>